<evidence type="ECO:0000256" key="1">
    <source>
        <dbReference type="SAM" id="MobiDB-lite"/>
    </source>
</evidence>
<name>A0A0G4ELP6_VITBC</name>
<evidence type="ECO:0000313" key="2">
    <source>
        <dbReference type="EMBL" id="CEL98036.1"/>
    </source>
</evidence>
<dbReference type="VEuPathDB" id="CryptoDB:Vbra_7813"/>
<accession>A0A0G4ELP6</accession>
<dbReference type="InParanoid" id="A0A0G4ELP6"/>
<reference evidence="2 3" key="1">
    <citation type="submission" date="2014-11" db="EMBL/GenBank/DDBJ databases">
        <authorList>
            <person name="Zhu J."/>
            <person name="Qi W."/>
            <person name="Song R."/>
        </authorList>
    </citation>
    <scope>NUCLEOTIDE SEQUENCE [LARGE SCALE GENOMIC DNA]</scope>
</reference>
<protein>
    <submittedName>
        <fullName evidence="2">Uncharacterized protein</fullName>
    </submittedName>
</protein>
<keyword evidence="3" id="KW-1185">Reference proteome</keyword>
<organism evidence="2 3">
    <name type="scientific">Vitrella brassicaformis (strain CCMP3155)</name>
    <dbReference type="NCBI Taxonomy" id="1169540"/>
    <lineage>
        <taxon>Eukaryota</taxon>
        <taxon>Sar</taxon>
        <taxon>Alveolata</taxon>
        <taxon>Colpodellida</taxon>
        <taxon>Vitrellaceae</taxon>
        <taxon>Vitrella</taxon>
    </lineage>
</organism>
<dbReference type="AlphaFoldDB" id="A0A0G4ELP6"/>
<proteinExistence type="predicted"/>
<feature type="region of interest" description="Disordered" evidence="1">
    <location>
        <begin position="113"/>
        <end position="134"/>
    </location>
</feature>
<gene>
    <name evidence="2" type="ORF">Vbra_7813</name>
</gene>
<dbReference type="Proteomes" id="UP000041254">
    <property type="component" value="Unassembled WGS sequence"/>
</dbReference>
<sequence length="282" mass="32755">MDMIKVFGRLAEQAGGFSWGIAQTKEMQQMTFKHARRIDNRRKDNERGWQMPADSTAFCRAPWFKLFDMKRMLREADDAGEGEGLDREALLTWVATHGLDSKERNPFNRFLNEEGRAEKKLPRPPGSFRKGKAGRKLRATPTEFISRDEFVELLPYLPFCYPYEALEDRPRLVGELYRQALEASSDMDGLRQLQMRTADRPIWASPESVVRMLTRVNPYVTEDREIDRGAAVVTYDLLAEGRDQTSPEFISDYLRRLLRFPERTLMWREYVACLTQGVTTVA</sequence>
<dbReference type="EMBL" id="CDMY01000261">
    <property type="protein sequence ID" value="CEL98036.1"/>
    <property type="molecule type" value="Genomic_DNA"/>
</dbReference>
<evidence type="ECO:0000313" key="3">
    <source>
        <dbReference type="Proteomes" id="UP000041254"/>
    </source>
</evidence>